<evidence type="ECO:0000313" key="2">
    <source>
        <dbReference type="EMBL" id="NKW10767.1"/>
    </source>
</evidence>
<sequence>MEFTAPANLTGLPALAFSVGRDPRGCPIGMQIMAPMQADFALLALGSRLQESGLYPLSLFSPKASEFEPLK</sequence>
<dbReference type="Gene3D" id="3.90.1300.10">
    <property type="entry name" value="Amidase signature (AS) domain"/>
    <property type="match status" value="1"/>
</dbReference>
<feature type="domain" description="Amidase" evidence="1">
    <location>
        <begin position="3"/>
        <end position="43"/>
    </location>
</feature>
<dbReference type="Pfam" id="PF01425">
    <property type="entry name" value="Amidase"/>
    <property type="match status" value="1"/>
</dbReference>
<dbReference type="AlphaFoldDB" id="A0A7X6JCM8"/>
<proteinExistence type="predicted"/>
<name>A0A7X6JCM8_9HYPH</name>
<protein>
    <recommendedName>
        <fullName evidence="1">Amidase domain-containing protein</fullName>
    </recommendedName>
</protein>
<evidence type="ECO:0000259" key="1">
    <source>
        <dbReference type="Pfam" id="PF01425"/>
    </source>
</evidence>
<dbReference type="SUPFAM" id="SSF75304">
    <property type="entry name" value="Amidase signature (AS) enzymes"/>
    <property type="match status" value="1"/>
</dbReference>
<dbReference type="Proteomes" id="UP000558475">
    <property type="component" value="Unassembled WGS sequence"/>
</dbReference>
<gene>
    <name evidence="2" type="ORF">HGG76_21115</name>
</gene>
<evidence type="ECO:0000313" key="3">
    <source>
        <dbReference type="Proteomes" id="UP000558475"/>
    </source>
</evidence>
<dbReference type="InterPro" id="IPR023631">
    <property type="entry name" value="Amidase_dom"/>
</dbReference>
<accession>A0A7X6JCM8</accession>
<organism evidence="2 3">
    <name type="scientific">Brucella tritici</name>
    <dbReference type="NCBI Taxonomy" id="94626"/>
    <lineage>
        <taxon>Bacteria</taxon>
        <taxon>Pseudomonadati</taxon>
        <taxon>Pseudomonadota</taxon>
        <taxon>Alphaproteobacteria</taxon>
        <taxon>Hyphomicrobiales</taxon>
        <taxon>Brucellaceae</taxon>
        <taxon>Brucella/Ochrobactrum group</taxon>
        <taxon>Brucella</taxon>
    </lineage>
</organism>
<dbReference type="InterPro" id="IPR036928">
    <property type="entry name" value="AS_sf"/>
</dbReference>
<reference evidence="2 3" key="1">
    <citation type="submission" date="2020-04" db="EMBL/GenBank/DDBJ databases">
        <title>Whole genome sequencing of clinical and environmental type strains of Ochrobactrum.</title>
        <authorList>
            <person name="Dharne M."/>
        </authorList>
    </citation>
    <scope>NUCLEOTIDE SEQUENCE [LARGE SCALE GENOMIC DNA]</scope>
    <source>
        <strain evidence="2 3">DSM 13340</strain>
    </source>
</reference>
<dbReference type="EMBL" id="JAAXZB010000002">
    <property type="protein sequence ID" value="NKW10767.1"/>
    <property type="molecule type" value="Genomic_DNA"/>
</dbReference>
<comment type="caution">
    <text evidence="2">The sequence shown here is derived from an EMBL/GenBank/DDBJ whole genome shotgun (WGS) entry which is preliminary data.</text>
</comment>